<feature type="domain" description="Arc-like DNA binding" evidence="1">
    <location>
        <begin position="7"/>
        <end position="39"/>
    </location>
</feature>
<gene>
    <name evidence="2" type="ORF">JJB74_31905</name>
</gene>
<comment type="caution">
    <text evidence="2">The sequence shown here is derived from an EMBL/GenBank/DDBJ whole genome shotgun (WGS) entry which is preliminary data.</text>
</comment>
<keyword evidence="3" id="KW-1185">Reference proteome</keyword>
<dbReference type="AlphaFoldDB" id="A0A934T1P9"/>
<evidence type="ECO:0000313" key="3">
    <source>
        <dbReference type="Proteomes" id="UP000622890"/>
    </source>
</evidence>
<dbReference type="InterPro" id="IPR005569">
    <property type="entry name" value="Arc_DNA-bd_dom"/>
</dbReference>
<evidence type="ECO:0000313" key="2">
    <source>
        <dbReference type="EMBL" id="MBK4739221.1"/>
    </source>
</evidence>
<dbReference type="GO" id="GO:0006355">
    <property type="term" value="P:regulation of DNA-templated transcription"/>
    <property type="evidence" value="ECO:0007669"/>
    <property type="project" value="InterPro"/>
</dbReference>
<reference evidence="2" key="1">
    <citation type="submission" date="2021-01" db="EMBL/GenBank/DDBJ databases">
        <title>Genome sequence of strain Noviherbaspirillum sp. DKR-6.</title>
        <authorList>
            <person name="Chaudhary D.K."/>
        </authorList>
    </citation>
    <scope>NUCLEOTIDE SEQUENCE</scope>
    <source>
        <strain evidence="2">DKR-6</strain>
    </source>
</reference>
<dbReference type="Gene3D" id="1.10.1220.10">
    <property type="entry name" value="Met repressor-like"/>
    <property type="match status" value="1"/>
</dbReference>
<organism evidence="2 3">
    <name type="scientific">Noviherbaspirillum pedocola</name>
    <dbReference type="NCBI Taxonomy" id="2801341"/>
    <lineage>
        <taxon>Bacteria</taxon>
        <taxon>Pseudomonadati</taxon>
        <taxon>Pseudomonadota</taxon>
        <taxon>Betaproteobacteria</taxon>
        <taxon>Burkholderiales</taxon>
        <taxon>Oxalobacteraceae</taxon>
        <taxon>Noviherbaspirillum</taxon>
    </lineage>
</organism>
<dbReference type="Proteomes" id="UP000622890">
    <property type="component" value="Unassembled WGS sequence"/>
</dbReference>
<dbReference type="InterPro" id="IPR010985">
    <property type="entry name" value="Ribbon_hlx_hlx"/>
</dbReference>
<protein>
    <submittedName>
        <fullName evidence="2">Arc family DNA-binding protein</fullName>
    </submittedName>
</protein>
<dbReference type="InterPro" id="IPR013321">
    <property type="entry name" value="Arc_rbn_hlx_hlx"/>
</dbReference>
<proteinExistence type="predicted"/>
<dbReference type="Pfam" id="PF03869">
    <property type="entry name" value="Arc"/>
    <property type="match status" value="1"/>
</dbReference>
<evidence type="ECO:0000259" key="1">
    <source>
        <dbReference type="Pfam" id="PF03869"/>
    </source>
</evidence>
<accession>A0A934T1P9</accession>
<keyword evidence="2" id="KW-0238">DNA-binding</keyword>
<name>A0A934T1P9_9BURK</name>
<dbReference type="EMBL" id="JAEPBG010000043">
    <property type="protein sequence ID" value="MBK4739221.1"/>
    <property type="molecule type" value="Genomic_DNA"/>
</dbReference>
<dbReference type="GO" id="GO:0003677">
    <property type="term" value="F:DNA binding"/>
    <property type="evidence" value="ECO:0007669"/>
    <property type="project" value="UniProtKB-KW"/>
</dbReference>
<sequence>MDTGARLALRLPADLKEWLRQRAEANYRSLNAEIVAILAAEKQREVEKKMQ</sequence>
<dbReference type="RefSeq" id="WP_200598591.1">
    <property type="nucleotide sequence ID" value="NZ_JAEPBG010000043.1"/>
</dbReference>
<dbReference type="SUPFAM" id="SSF47598">
    <property type="entry name" value="Ribbon-helix-helix"/>
    <property type="match status" value="1"/>
</dbReference>